<dbReference type="AlphaFoldDB" id="A0A1F4ZWF0"/>
<keyword evidence="1" id="KW-0808">Transferase</keyword>
<comment type="caution">
    <text evidence="3">The sequence shown here is derived from an EMBL/GenBank/DDBJ whole genome shotgun (WGS) entry which is preliminary data.</text>
</comment>
<evidence type="ECO:0000313" key="3">
    <source>
        <dbReference type="EMBL" id="OGD09724.1"/>
    </source>
</evidence>
<dbReference type="Proteomes" id="UP000176424">
    <property type="component" value="Unassembled WGS sequence"/>
</dbReference>
<proteinExistence type="predicted"/>
<dbReference type="PANTHER" id="PTHR43864:SF1">
    <property type="entry name" value="XANTHINE PHOSPHORIBOSYLTRANSFERASE"/>
    <property type="match status" value="1"/>
</dbReference>
<dbReference type="STRING" id="1797263.A2397_03380"/>
<reference evidence="3 4" key="1">
    <citation type="journal article" date="2016" name="Nat. Commun.">
        <title>Thousands of microbial genomes shed light on interconnected biogeochemical processes in an aquifer system.</title>
        <authorList>
            <person name="Anantharaman K."/>
            <person name="Brown C.T."/>
            <person name="Hug L.A."/>
            <person name="Sharon I."/>
            <person name="Castelle C.J."/>
            <person name="Probst A.J."/>
            <person name="Thomas B.C."/>
            <person name="Singh A."/>
            <person name="Wilkins M.J."/>
            <person name="Karaoz U."/>
            <person name="Brodie E.L."/>
            <person name="Williams K.H."/>
            <person name="Hubbard S.S."/>
            <person name="Banfield J.F."/>
        </authorList>
    </citation>
    <scope>NUCLEOTIDE SEQUENCE [LARGE SCALE GENOMIC DNA]</scope>
</reference>
<protein>
    <recommendedName>
        <fullName evidence="5">Phosphoribosyltransferase domain-containing protein</fullName>
    </recommendedName>
</protein>
<keyword evidence="2" id="KW-0660">Purine salvage</keyword>
<evidence type="ECO:0000256" key="2">
    <source>
        <dbReference type="ARBA" id="ARBA00022726"/>
    </source>
</evidence>
<dbReference type="PANTHER" id="PTHR43864">
    <property type="entry name" value="HYPOXANTHINE/GUANINE PHOSPHORIBOSYLTRANSFERASE"/>
    <property type="match status" value="1"/>
</dbReference>
<dbReference type="InterPro" id="IPR000836">
    <property type="entry name" value="PRTase_dom"/>
</dbReference>
<evidence type="ECO:0000256" key="1">
    <source>
        <dbReference type="ARBA" id="ARBA00022679"/>
    </source>
</evidence>
<gene>
    <name evidence="3" type="ORF">A2397_03380</name>
</gene>
<dbReference type="Gene3D" id="3.40.50.2020">
    <property type="match status" value="1"/>
</dbReference>
<evidence type="ECO:0008006" key="5">
    <source>
        <dbReference type="Google" id="ProtNLM"/>
    </source>
</evidence>
<dbReference type="EMBL" id="MEXR01000025">
    <property type="protein sequence ID" value="OGD09724.1"/>
    <property type="molecule type" value="Genomic_DNA"/>
</dbReference>
<dbReference type="InterPro" id="IPR029057">
    <property type="entry name" value="PRTase-like"/>
</dbReference>
<evidence type="ECO:0000313" key="4">
    <source>
        <dbReference type="Proteomes" id="UP000176424"/>
    </source>
</evidence>
<organism evidence="3 4">
    <name type="scientific">Candidatus Amesbacteria bacterium RIFOXYB1_FULL_44_23</name>
    <dbReference type="NCBI Taxonomy" id="1797263"/>
    <lineage>
        <taxon>Bacteria</taxon>
        <taxon>Candidatus Amesiibacteriota</taxon>
    </lineage>
</organism>
<dbReference type="GO" id="GO:0016740">
    <property type="term" value="F:transferase activity"/>
    <property type="evidence" value="ECO:0007669"/>
    <property type="project" value="UniProtKB-KW"/>
</dbReference>
<dbReference type="CDD" id="cd06223">
    <property type="entry name" value="PRTases_typeI"/>
    <property type="match status" value="1"/>
</dbReference>
<dbReference type="GO" id="GO:0006166">
    <property type="term" value="P:purine ribonucleoside salvage"/>
    <property type="evidence" value="ECO:0007669"/>
    <property type="project" value="UniProtKB-KW"/>
</dbReference>
<dbReference type="SUPFAM" id="SSF53271">
    <property type="entry name" value="PRTase-like"/>
    <property type="match status" value="1"/>
</dbReference>
<accession>A0A1F4ZWF0</accession>
<dbReference type="InterPro" id="IPR050118">
    <property type="entry name" value="Pur/Pyrimidine_PRTase"/>
</dbReference>
<sequence>MNYKDKYTSIQVIDDPTNGLVKLGLIDRVDSDRKSKITNNFVSQIGVLDPNVLKTVIKKLNDKLPLKTAGEKILGLQYSGVPMATALALERGSRFVFSTATNFGNIQDVFSFTEGHRNNSKYYFYGLEKGDSVIIIEDEVTSGKGMVDLIKALRIYNVDIVAVCTALETVTFGARDLIKNETGIDLISLIKIDIN</sequence>
<name>A0A1F4ZWF0_9BACT</name>